<dbReference type="OMA" id="QHLYGDD"/>
<keyword evidence="9" id="KW-1185">Reference proteome</keyword>
<dbReference type="GO" id="GO:0005829">
    <property type="term" value="C:cytosol"/>
    <property type="evidence" value="ECO:0000318"/>
    <property type="project" value="GO_Central"/>
</dbReference>
<feature type="domain" description="Thioredoxin" evidence="7">
    <location>
        <begin position="1"/>
        <end position="124"/>
    </location>
</feature>
<dbReference type="GO" id="GO:0042744">
    <property type="term" value="P:hydrogen peroxide catabolic process"/>
    <property type="evidence" value="ECO:0000318"/>
    <property type="project" value="GO_Central"/>
</dbReference>
<dbReference type="PIRSF" id="PIRSF000239">
    <property type="entry name" value="AHPC"/>
    <property type="match status" value="1"/>
</dbReference>
<feature type="chain" id="PRO_5002745534" description="Thioredoxin domain-containing protein" evidence="6">
    <location>
        <begin position="18"/>
        <end position="157"/>
    </location>
</feature>
<name>A9VD18_MONBE</name>
<evidence type="ECO:0000259" key="7">
    <source>
        <dbReference type="PROSITE" id="PS51352"/>
    </source>
</evidence>
<dbReference type="GeneID" id="5895834"/>
<evidence type="ECO:0000256" key="6">
    <source>
        <dbReference type="SAM" id="SignalP"/>
    </source>
</evidence>
<dbReference type="InParanoid" id="A9VD18"/>
<evidence type="ECO:0000313" key="9">
    <source>
        <dbReference type="Proteomes" id="UP000001357"/>
    </source>
</evidence>
<dbReference type="InterPro" id="IPR024706">
    <property type="entry name" value="Peroxiredoxin_AhpC-typ"/>
</dbReference>
<dbReference type="GO" id="GO:0006979">
    <property type="term" value="P:response to oxidative stress"/>
    <property type="evidence" value="ECO:0000318"/>
    <property type="project" value="GO_Central"/>
</dbReference>
<dbReference type="InterPro" id="IPR019479">
    <property type="entry name" value="Peroxiredoxin_C"/>
</dbReference>
<dbReference type="PANTHER" id="PTHR10681:SF171">
    <property type="entry name" value="PEROXIREDOXIN 4"/>
    <property type="match status" value="1"/>
</dbReference>
<keyword evidence="6" id="KW-0732">Signal</keyword>
<feature type="active site" description="Cysteine sulfenic acid (-SOH) intermediate; for peroxidase activity" evidence="5">
    <location>
        <position position="11"/>
    </location>
</feature>
<dbReference type="SUPFAM" id="SSF52833">
    <property type="entry name" value="Thioredoxin-like"/>
    <property type="match status" value="1"/>
</dbReference>
<dbReference type="PROSITE" id="PS51352">
    <property type="entry name" value="THIOREDOXIN_2"/>
    <property type="match status" value="1"/>
</dbReference>
<dbReference type="CDD" id="cd03015">
    <property type="entry name" value="PRX_Typ2cys"/>
    <property type="match status" value="1"/>
</dbReference>
<dbReference type="Pfam" id="PF00578">
    <property type="entry name" value="AhpC-TSA"/>
    <property type="match status" value="1"/>
</dbReference>
<gene>
    <name evidence="8" type="ORF">MONBRDRAFT_35331</name>
</gene>
<dbReference type="GO" id="GO:0045454">
    <property type="term" value="P:cell redox homeostasis"/>
    <property type="evidence" value="ECO:0000318"/>
    <property type="project" value="GO_Central"/>
</dbReference>
<organism evidence="8 9">
    <name type="scientific">Monosiga brevicollis</name>
    <name type="common">Choanoflagellate</name>
    <dbReference type="NCBI Taxonomy" id="81824"/>
    <lineage>
        <taxon>Eukaryota</taxon>
        <taxon>Choanoflagellata</taxon>
        <taxon>Craspedida</taxon>
        <taxon>Salpingoecidae</taxon>
        <taxon>Monosiga</taxon>
    </lineage>
</organism>
<protein>
    <recommendedName>
        <fullName evidence="7">Thioredoxin domain-containing protein</fullName>
    </recommendedName>
</protein>
<evidence type="ECO:0000256" key="2">
    <source>
        <dbReference type="ARBA" id="ARBA00022862"/>
    </source>
</evidence>
<proteinExistence type="predicted"/>
<dbReference type="Gene3D" id="3.40.30.10">
    <property type="entry name" value="Glutaredoxin"/>
    <property type="match status" value="1"/>
</dbReference>
<evidence type="ECO:0000256" key="1">
    <source>
        <dbReference type="ARBA" id="ARBA00022559"/>
    </source>
</evidence>
<feature type="signal peptide" evidence="6">
    <location>
        <begin position="1"/>
        <end position="17"/>
    </location>
</feature>
<keyword evidence="4" id="KW-0676">Redox-active center</keyword>
<accession>A9VD18</accession>
<sequence length="157" mass="17434">MFVPLAFTFVCPTEVLAFERAIDQFKAHNTQLLIVTVDSVYTLKVWTQTPTNEGGLGAVSMPLVSDLTHSISADYGVLLRDAGHSLRGLFIIDDKGILRQSTVNDLPVGRSVEETLRLVKAFQHTDEHGVVCPANWQPGDDTIIPTPDDKLDYFKRH</sequence>
<dbReference type="Pfam" id="PF10417">
    <property type="entry name" value="1-cysPrx_C"/>
    <property type="match status" value="1"/>
</dbReference>
<evidence type="ECO:0000256" key="5">
    <source>
        <dbReference type="PIRSR" id="PIRSR000239-1"/>
    </source>
</evidence>
<reference evidence="8 9" key="1">
    <citation type="journal article" date="2008" name="Nature">
        <title>The genome of the choanoflagellate Monosiga brevicollis and the origin of metazoans.</title>
        <authorList>
            <consortium name="JGI Sequencing"/>
            <person name="King N."/>
            <person name="Westbrook M.J."/>
            <person name="Young S.L."/>
            <person name="Kuo A."/>
            <person name="Abedin M."/>
            <person name="Chapman J."/>
            <person name="Fairclough S."/>
            <person name="Hellsten U."/>
            <person name="Isogai Y."/>
            <person name="Letunic I."/>
            <person name="Marr M."/>
            <person name="Pincus D."/>
            <person name="Putnam N."/>
            <person name="Rokas A."/>
            <person name="Wright K.J."/>
            <person name="Zuzow R."/>
            <person name="Dirks W."/>
            <person name="Good M."/>
            <person name="Goodstein D."/>
            <person name="Lemons D."/>
            <person name="Li W."/>
            <person name="Lyons J.B."/>
            <person name="Morris A."/>
            <person name="Nichols S."/>
            <person name="Richter D.J."/>
            <person name="Salamov A."/>
            <person name="Bork P."/>
            <person name="Lim W.A."/>
            <person name="Manning G."/>
            <person name="Miller W.T."/>
            <person name="McGinnis W."/>
            <person name="Shapiro H."/>
            <person name="Tjian R."/>
            <person name="Grigoriev I.V."/>
            <person name="Rokhsar D."/>
        </authorList>
    </citation>
    <scope>NUCLEOTIDE SEQUENCE [LARGE SCALE GENOMIC DNA]</scope>
    <source>
        <strain evidence="9">MX1 / ATCC 50154</strain>
    </source>
</reference>
<dbReference type="InterPro" id="IPR050217">
    <property type="entry name" value="Peroxiredoxin"/>
</dbReference>
<dbReference type="InterPro" id="IPR036249">
    <property type="entry name" value="Thioredoxin-like_sf"/>
</dbReference>
<dbReference type="GO" id="GO:0008379">
    <property type="term" value="F:thioredoxin peroxidase activity"/>
    <property type="evidence" value="ECO:0000318"/>
    <property type="project" value="GO_Central"/>
</dbReference>
<dbReference type="EMBL" id="CH991584">
    <property type="protein sequence ID" value="EDQ84566.1"/>
    <property type="molecule type" value="Genomic_DNA"/>
</dbReference>
<dbReference type="STRING" id="81824.A9VD18"/>
<evidence type="ECO:0000256" key="4">
    <source>
        <dbReference type="ARBA" id="ARBA00023284"/>
    </source>
</evidence>
<dbReference type="AlphaFoldDB" id="A9VD18"/>
<dbReference type="InterPro" id="IPR000866">
    <property type="entry name" value="AhpC/TSA"/>
</dbReference>
<keyword evidence="3" id="KW-0560">Oxidoreductase</keyword>
<evidence type="ECO:0000256" key="3">
    <source>
        <dbReference type="ARBA" id="ARBA00023002"/>
    </source>
</evidence>
<dbReference type="KEGG" id="mbr:MONBRDRAFT_35331"/>
<dbReference type="InterPro" id="IPR013766">
    <property type="entry name" value="Thioredoxin_domain"/>
</dbReference>
<evidence type="ECO:0000313" key="8">
    <source>
        <dbReference type="EMBL" id="EDQ84566.1"/>
    </source>
</evidence>
<dbReference type="eggNOG" id="KOG0852">
    <property type="taxonomic scope" value="Eukaryota"/>
</dbReference>
<keyword evidence="2" id="KW-0049">Antioxidant</keyword>
<dbReference type="PANTHER" id="PTHR10681">
    <property type="entry name" value="THIOREDOXIN PEROXIDASE"/>
    <property type="match status" value="1"/>
</dbReference>
<keyword evidence="1" id="KW-0575">Peroxidase</keyword>
<dbReference type="Proteomes" id="UP000001357">
    <property type="component" value="Unassembled WGS sequence"/>
</dbReference>
<dbReference type="RefSeq" id="XP_001750593.1">
    <property type="nucleotide sequence ID" value="XM_001750541.1"/>
</dbReference>